<protein>
    <submittedName>
        <fullName evidence="3">Uncharacterized protein</fullName>
    </submittedName>
</protein>
<keyword evidence="4" id="KW-1185">Reference proteome</keyword>
<name>A0A9P3PTX7_LYOSH</name>
<dbReference type="EMBL" id="BRPK01000010">
    <property type="protein sequence ID" value="GLB41930.1"/>
    <property type="molecule type" value="Genomic_DNA"/>
</dbReference>
<evidence type="ECO:0000256" key="2">
    <source>
        <dbReference type="SAM" id="SignalP"/>
    </source>
</evidence>
<gene>
    <name evidence="3" type="ORF">LshimejAT787_1005300</name>
</gene>
<feature type="signal peptide" evidence="2">
    <location>
        <begin position="1"/>
        <end position="22"/>
    </location>
</feature>
<proteinExistence type="predicted"/>
<evidence type="ECO:0000313" key="3">
    <source>
        <dbReference type="EMBL" id="GLB41930.1"/>
    </source>
</evidence>
<dbReference type="Proteomes" id="UP001063166">
    <property type="component" value="Unassembled WGS sequence"/>
</dbReference>
<dbReference type="AlphaFoldDB" id="A0A9P3PTX7"/>
<comment type="caution">
    <text evidence="3">The sequence shown here is derived from an EMBL/GenBank/DDBJ whole genome shotgun (WGS) entry which is preliminary data.</text>
</comment>
<organism evidence="3 4">
    <name type="scientific">Lyophyllum shimeji</name>
    <name type="common">Hon-shimeji</name>
    <name type="synonym">Tricholoma shimeji</name>
    <dbReference type="NCBI Taxonomy" id="47721"/>
    <lineage>
        <taxon>Eukaryota</taxon>
        <taxon>Fungi</taxon>
        <taxon>Dikarya</taxon>
        <taxon>Basidiomycota</taxon>
        <taxon>Agaricomycotina</taxon>
        <taxon>Agaricomycetes</taxon>
        <taxon>Agaricomycetidae</taxon>
        <taxon>Agaricales</taxon>
        <taxon>Tricholomatineae</taxon>
        <taxon>Lyophyllaceae</taxon>
        <taxon>Lyophyllum</taxon>
    </lineage>
</organism>
<evidence type="ECO:0000313" key="4">
    <source>
        <dbReference type="Proteomes" id="UP001063166"/>
    </source>
</evidence>
<keyword evidence="2" id="KW-0732">Signal</keyword>
<feature type="region of interest" description="Disordered" evidence="1">
    <location>
        <begin position="40"/>
        <end position="68"/>
    </location>
</feature>
<sequence length="253" mass="26826">MLYTKASLIVTLLAAFATSAASGPAQETNGQRMARGLPPLAPKFGRNVPGRSGVRRATPAGAAKRNIPSGLPPIPYSGRLEARKEDGSVLGIVKNSNCSSPIGGLNLNNTDQDLLVAFNAPAHGRGPFDIIAINPLFTEPYYVGAAGTTLVNTLDLTSKNTLAFTNVQQTAANSIPVLFTFNDTLLVESAIWSIHRKTREITAHYVNGDGTKPDTIIAYDATQNVLFFVGNITAYNENNDSPASAIKLFLVPS</sequence>
<dbReference type="OrthoDB" id="3167181at2759"/>
<evidence type="ECO:0000256" key="1">
    <source>
        <dbReference type="SAM" id="MobiDB-lite"/>
    </source>
</evidence>
<accession>A0A9P3PTX7</accession>
<feature type="chain" id="PRO_5040405025" evidence="2">
    <location>
        <begin position="23"/>
        <end position="253"/>
    </location>
</feature>
<reference evidence="3" key="1">
    <citation type="submission" date="2022-07" db="EMBL/GenBank/DDBJ databases">
        <title>The genome of Lyophyllum shimeji provides insight into the initial evolution of ectomycorrhizal fungal genome.</title>
        <authorList>
            <person name="Kobayashi Y."/>
            <person name="Shibata T."/>
            <person name="Hirakawa H."/>
            <person name="Shigenobu S."/>
            <person name="Nishiyama T."/>
            <person name="Yamada A."/>
            <person name="Hasebe M."/>
            <person name="Kawaguchi M."/>
        </authorList>
    </citation>
    <scope>NUCLEOTIDE SEQUENCE</scope>
    <source>
        <strain evidence="3">AT787</strain>
    </source>
</reference>